<organism evidence="1">
    <name type="scientific">uncultured Solirubrobacteraceae bacterium</name>
    <dbReference type="NCBI Taxonomy" id="1162706"/>
    <lineage>
        <taxon>Bacteria</taxon>
        <taxon>Bacillati</taxon>
        <taxon>Actinomycetota</taxon>
        <taxon>Thermoleophilia</taxon>
        <taxon>Solirubrobacterales</taxon>
        <taxon>Solirubrobacteraceae</taxon>
        <taxon>environmental samples</taxon>
    </lineage>
</organism>
<protein>
    <submittedName>
        <fullName evidence="1">Uncharacterized protein</fullName>
    </submittedName>
</protein>
<feature type="non-terminal residue" evidence="1">
    <location>
        <position position="44"/>
    </location>
</feature>
<gene>
    <name evidence="1" type="ORF">AVDCRST_MAG38-3018</name>
</gene>
<accession>A0A6J4SG20</accession>
<sequence length="44" mass="4220">WAHMVADGVRGCATACPLPAGAGCVRAGSPLASAPPGGTGRERS</sequence>
<reference evidence="1" key="1">
    <citation type="submission" date="2020-02" db="EMBL/GenBank/DDBJ databases">
        <authorList>
            <person name="Meier V. D."/>
        </authorList>
    </citation>
    <scope>NUCLEOTIDE SEQUENCE</scope>
    <source>
        <strain evidence="1">AVDCRST_MAG38</strain>
    </source>
</reference>
<name>A0A6J4SG20_9ACTN</name>
<proteinExistence type="predicted"/>
<feature type="non-terminal residue" evidence="1">
    <location>
        <position position="1"/>
    </location>
</feature>
<evidence type="ECO:0000313" key="1">
    <source>
        <dbReference type="EMBL" id="CAA9498383.1"/>
    </source>
</evidence>
<dbReference type="EMBL" id="CADCVJ010000249">
    <property type="protein sequence ID" value="CAA9498383.1"/>
    <property type="molecule type" value="Genomic_DNA"/>
</dbReference>
<dbReference type="AlphaFoldDB" id="A0A6J4SG20"/>